<evidence type="ECO:0000256" key="4">
    <source>
        <dbReference type="ARBA" id="ARBA00022705"/>
    </source>
</evidence>
<dbReference type="InterPro" id="IPR005790">
    <property type="entry name" value="DNA_polIII_delta"/>
</dbReference>
<dbReference type="NCBIfam" id="TIGR01128">
    <property type="entry name" value="holA"/>
    <property type="match status" value="1"/>
</dbReference>
<dbReference type="AlphaFoldDB" id="A0A845DA81"/>
<sequence>MVILIHGDNSLRSRVALRNYIKKLRAGDFIVEEHDTQAIDYGFVEEYIQASSLFASNEKKALVLSDFFVSKKAKEYNDIIEGVFDSKTRVVVLYDRVNTQKNAAFHLFERGVVIDCSSLPRREAVQWLYDAIPHQERLSHTIIQNVFDRCGGDMWLAYNELHKIDTYCFPEQATADVVESSVDSQLENTVFKTIDALFGKKRGVAFRELRQHQANGVSALLVLGAIERHIRIVELIREQVHKGVTNSSALSATIKVPPFVVRKSLPFVQQYSAQKGIALYERLATLDEKIKRGLIDPYFACELMFFAVVVD</sequence>
<comment type="caution">
    <text evidence="9">The sequence shown here is derived from an EMBL/GenBank/DDBJ whole genome shotgun (WGS) entry which is preliminary data.</text>
</comment>
<dbReference type="GO" id="GO:0006261">
    <property type="term" value="P:DNA-templated DNA replication"/>
    <property type="evidence" value="ECO:0007669"/>
    <property type="project" value="TreeGrafter"/>
</dbReference>
<dbReference type="SUPFAM" id="SSF52540">
    <property type="entry name" value="P-loop containing nucleoside triphosphate hydrolases"/>
    <property type="match status" value="1"/>
</dbReference>
<dbReference type="EC" id="2.7.7.7" evidence="1"/>
<dbReference type="PANTHER" id="PTHR34388">
    <property type="entry name" value="DNA POLYMERASE III SUBUNIT DELTA"/>
    <property type="match status" value="1"/>
</dbReference>
<evidence type="ECO:0000256" key="5">
    <source>
        <dbReference type="ARBA" id="ARBA00022932"/>
    </source>
</evidence>
<evidence type="ECO:0000313" key="10">
    <source>
        <dbReference type="Proteomes" id="UP000449092"/>
    </source>
</evidence>
<dbReference type="EMBL" id="VXOY01000023">
    <property type="protein sequence ID" value="MYE38402.1"/>
    <property type="molecule type" value="Genomic_DNA"/>
</dbReference>
<dbReference type="InterPro" id="IPR008921">
    <property type="entry name" value="DNA_pol3_clamp-load_cplx_C"/>
</dbReference>
<evidence type="ECO:0000313" key="9">
    <source>
        <dbReference type="EMBL" id="MYE38402.1"/>
    </source>
</evidence>
<dbReference type="GO" id="GO:0003677">
    <property type="term" value="F:DNA binding"/>
    <property type="evidence" value="ECO:0007669"/>
    <property type="project" value="InterPro"/>
</dbReference>
<protein>
    <recommendedName>
        <fullName evidence="1">DNA-directed DNA polymerase</fullName>
        <ecNumber evidence="1">2.7.7.7</ecNumber>
    </recommendedName>
</protein>
<dbReference type="Pfam" id="PF21694">
    <property type="entry name" value="DNA_pol3_delta_C"/>
    <property type="match status" value="1"/>
</dbReference>
<proteinExistence type="inferred from homology"/>
<comment type="catalytic activity">
    <reaction evidence="7">
        <text>DNA(n) + a 2'-deoxyribonucleoside 5'-triphosphate = DNA(n+1) + diphosphate</text>
        <dbReference type="Rhea" id="RHEA:22508"/>
        <dbReference type="Rhea" id="RHEA-COMP:17339"/>
        <dbReference type="Rhea" id="RHEA-COMP:17340"/>
        <dbReference type="ChEBI" id="CHEBI:33019"/>
        <dbReference type="ChEBI" id="CHEBI:61560"/>
        <dbReference type="ChEBI" id="CHEBI:173112"/>
        <dbReference type="EC" id="2.7.7.7"/>
    </reaction>
</comment>
<evidence type="ECO:0000256" key="1">
    <source>
        <dbReference type="ARBA" id="ARBA00012417"/>
    </source>
</evidence>
<keyword evidence="3" id="KW-0548">Nucleotidyltransferase</keyword>
<evidence type="ECO:0000256" key="2">
    <source>
        <dbReference type="ARBA" id="ARBA00022679"/>
    </source>
</evidence>
<evidence type="ECO:0000256" key="7">
    <source>
        <dbReference type="ARBA" id="ARBA00049244"/>
    </source>
</evidence>
<dbReference type="Proteomes" id="UP000449092">
    <property type="component" value="Unassembled WGS sequence"/>
</dbReference>
<evidence type="ECO:0000256" key="6">
    <source>
        <dbReference type="ARBA" id="ARBA00034754"/>
    </source>
</evidence>
<keyword evidence="5" id="KW-0239">DNA-directed DNA polymerase</keyword>
<feature type="domain" description="DNA polymerase III delta subunit-like C-terminal" evidence="8">
    <location>
        <begin position="187"/>
        <end position="306"/>
    </location>
</feature>
<keyword evidence="4" id="KW-0235">DNA replication</keyword>
<dbReference type="GO" id="GO:0009360">
    <property type="term" value="C:DNA polymerase III complex"/>
    <property type="evidence" value="ECO:0007669"/>
    <property type="project" value="TreeGrafter"/>
</dbReference>
<organism evidence="9 10">
    <name type="scientific">Candidatus Spechtbacteria bacterium SB0662_bin_43</name>
    <dbReference type="NCBI Taxonomy" id="2604897"/>
    <lineage>
        <taxon>Bacteria</taxon>
        <taxon>Candidatus Spechtiibacteriota</taxon>
    </lineage>
</organism>
<accession>A0A845DA81</accession>
<reference evidence="9 10" key="1">
    <citation type="submission" date="2019-09" db="EMBL/GenBank/DDBJ databases">
        <title>Characterisation of the sponge microbiome using genome-centric metagenomics.</title>
        <authorList>
            <person name="Engelberts J.P."/>
            <person name="Robbins S.J."/>
            <person name="De Goeij J.M."/>
            <person name="Aranda M."/>
            <person name="Bell S.C."/>
            <person name="Webster N.S."/>
        </authorList>
    </citation>
    <scope>NUCLEOTIDE SEQUENCE [LARGE SCALE GENOMIC DNA]</scope>
    <source>
        <strain evidence="9">SB0662_bin_43</strain>
    </source>
</reference>
<keyword evidence="2" id="KW-0808">Transferase</keyword>
<gene>
    <name evidence="9" type="ORF">F4X82_02715</name>
</gene>
<dbReference type="PANTHER" id="PTHR34388:SF1">
    <property type="entry name" value="DNA POLYMERASE III SUBUNIT DELTA"/>
    <property type="match status" value="1"/>
</dbReference>
<dbReference type="InterPro" id="IPR027417">
    <property type="entry name" value="P-loop_NTPase"/>
</dbReference>
<comment type="similarity">
    <text evidence="6">Belongs to the DNA polymerase HolA subunit family.</text>
</comment>
<dbReference type="InterPro" id="IPR048466">
    <property type="entry name" value="DNA_pol3_delta-like_C"/>
</dbReference>
<evidence type="ECO:0000256" key="3">
    <source>
        <dbReference type="ARBA" id="ARBA00022695"/>
    </source>
</evidence>
<dbReference type="SUPFAM" id="SSF48019">
    <property type="entry name" value="post-AAA+ oligomerization domain-like"/>
    <property type="match status" value="1"/>
</dbReference>
<evidence type="ECO:0000259" key="8">
    <source>
        <dbReference type="Pfam" id="PF21694"/>
    </source>
</evidence>
<dbReference type="GO" id="GO:0003887">
    <property type="term" value="F:DNA-directed DNA polymerase activity"/>
    <property type="evidence" value="ECO:0007669"/>
    <property type="project" value="UniProtKB-KW"/>
</dbReference>
<dbReference type="Gene3D" id="1.20.272.10">
    <property type="match status" value="1"/>
</dbReference>
<name>A0A845DA81_9BACT</name>